<dbReference type="EMBL" id="JAUSUB010000008">
    <property type="protein sequence ID" value="MDQ0270371.1"/>
    <property type="molecule type" value="Genomic_DNA"/>
</dbReference>
<organism evidence="15 16">
    <name type="scientific">Cytobacillus purgationiresistens</name>
    <dbReference type="NCBI Taxonomy" id="863449"/>
    <lineage>
        <taxon>Bacteria</taxon>
        <taxon>Bacillati</taxon>
        <taxon>Bacillota</taxon>
        <taxon>Bacilli</taxon>
        <taxon>Bacillales</taxon>
        <taxon>Bacillaceae</taxon>
        <taxon>Cytobacillus</taxon>
    </lineage>
</organism>
<dbReference type="SUPFAM" id="SSF55804">
    <property type="entry name" value="Phoshotransferase/anion transport protein"/>
    <property type="match status" value="1"/>
</dbReference>
<evidence type="ECO:0000256" key="9">
    <source>
        <dbReference type="ARBA" id="ARBA00022989"/>
    </source>
</evidence>
<dbReference type="InterPro" id="IPR002178">
    <property type="entry name" value="PTS_EIIA_type-2_dom"/>
</dbReference>
<feature type="transmembrane region" description="Helical" evidence="11">
    <location>
        <begin position="326"/>
        <end position="345"/>
    </location>
</feature>
<feature type="domain" description="PTS EIIA type-2" evidence="12">
    <location>
        <begin position="5"/>
        <end position="149"/>
    </location>
</feature>
<feature type="transmembrane region" description="Helical" evidence="11">
    <location>
        <begin position="357"/>
        <end position="385"/>
    </location>
</feature>
<evidence type="ECO:0000256" key="10">
    <source>
        <dbReference type="ARBA" id="ARBA00023136"/>
    </source>
</evidence>
<feature type="domain" description="PTS EIIB type-2" evidence="13">
    <location>
        <begin position="168"/>
        <end position="263"/>
    </location>
</feature>
<evidence type="ECO:0000256" key="7">
    <source>
        <dbReference type="ARBA" id="ARBA00022683"/>
    </source>
</evidence>
<dbReference type="InterPro" id="IPR013014">
    <property type="entry name" value="PTS_EIIC_2"/>
</dbReference>
<dbReference type="PROSITE" id="PS00372">
    <property type="entry name" value="PTS_EIIA_TYPE_2_HIS"/>
    <property type="match status" value="1"/>
</dbReference>
<dbReference type="NCBIfam" id="TIGR00848">
    <property type="entry name" value="fruA"/>
    <property type="match status" value="1"/>
</dbReference>
<keyword evidence="5" id="KW-0762">Sugar transport</keyword>
<feature type="transmembrane region" description="Helical" evidence="11">
    <location>
        <begin position="465"/>
        <end position="482"/>
    </location>
</feature>
<dbReference type="SUPFAM" id="SSF52794">
    <property type="entry name" value="PTS system IIB component-like"/>
    <property type="match status" value="1"/>
</dbReference>
<evidence type="ECO:0000256" key="4">
    <source>
        <dbReference type="ARBA" id="ARBA00022553"/>
    </source>
</evidence>
<evidence type="ECO:0000256" key="3">
    <source>
        <dbReference type="ARBA" id="ARBA00022475"/>
    </source>
</evidence>
<dbReference type="InterPro" id="IPR016152">
    <property type="entry name" value="PTrfase/Anion_transptr"/>
</dbReference>
<dbReference type="NCBIfam" id="TIGR01427">
    <property type="entry name" value="PTS_IIC_fructo"/>
    <property type="match status" value="1"/>
</dbReference>
<feature type="transmembrane region" description="Helical" evidence="11">
    <location>
        <begin position="296"/>
        <end position="314"/>
    </location>
</feature>
<feature type="transmembrane region" description="Helical" evidence="11">
    <location>
        <begin position="405"/>
        <end position="427"/>
    </location>
</feature>
<sequence>MRITDLMTEDTILLKMEERTKTEVINRMVEKLDEAGVLYNRQEFLQSVLKREEQSTTGFGNGIAIPHAKSKSVKKVTIAFAKSVEGVHFESLDGKPVNLLFMIAVPENANQTHLDILAKLATVLMKDDARIELLKAESTDKIREILHSFDESEFSGDKEGISEESPYIVAVTGCPTGIAHTYMAAQALEEQAAKLGIGLKVETNGAAGVKNHLTKREIENAASVIIASDTKVNLARFSGKHLIIASVADGMIKPEVLLEKALKQDGPFYDYYDGLETSNGRRRDFYQHLMSGLSNMLPFAVGGGILFSIAYLIGFNENPFAQSLHFIGGQSVFSLLLPILSGYIAKSIADRPGFAPGAVGGLLAAMDGAGLLGGIIAGFLSGWIVNLLKRAVSRISPSFSAMTTILVYPVLGMLLIGMIMLPVNPYIEFFNDRIANTFFGLSPSLEIIIGALLGMLMAIDMGGPINKIVYLIGIGFLVGGIYEPMAAIMAGGMIPPLAVALASTLFKHKFSLAEQKLYRGNYVKGLCFMTEGAVPFVNTYRKRYLLPILIGSGCAGAISMAAGVGLATPHGGIFVVPLVFGQWYLYVLAIIISSLISALLIGVLKKQSA</sequence>
<feature type="transmembrane region" description="Helical" evidence="11">
    <location>
        <begin position="439"/>
        <end position="458"/>
    </location>
</feature>
<dbReference type="InterPro" id="IPR003501">
    <property type="entry name" value="PTS_EIIB_2/3"/>
</dbReference>
<evidence type="ECO:0000256" key="6">
    <source>
        <dbReference type="ARBA" id="ARBA00022679"/>
    </source>
</evidence>
<dbReference type="Proteomes" id="UP001238088">
    <property type="component" value="Unassembled WGS sequence"/>
</dbReference>
<dbReference type="NCBIfam" id="TIGR00829">
    <property type="entry name" value="FRU"/>
    <property type="match status" value="1"/>
</dbReference>
<evidence type="ECO:0000256" key="5">
    <source>
        <dbReference type="ARBA" id="ARBA00022597"/>
    </source>
</evidence>
<evidence type="ECO:0000256" key="1">
    <source>
        <dbReference type="ARBA" id="ARBA00004429"/>
    </source>
</evidence>
<name>A0ABU0AGH9_9BACI</name>
<dbReference type="PANTHER" id="PTHR30505">
    <property type="entry name" value="FRUCTOSE-LIKE PERMEASE"/>
    <property type="match status" value="1"/>
</dbReference>
<dbReference type="Gene3D" id="3.40.930.10">
    <property type="entry name" value="Mannitol-specific EII, Chain A"/>
    <property type="match status" value="1"/>
</dbReference>
<evidence type="ECO:0000259" key="12">
    <source>
        <dbReference type="PROSITE" id="PS51094"/>
    </source>
</evidence>
<evidence type="ECO:0000256" key="8">
    <source>
        <dbReference type="ARBA" id="ARBA00022692"/>
    </source>
</evidence>
<dbReference type="InterPro" id="IPR003353">
    <property type="entry name" value="PTS_IIB_fruc"/>
</dbReference>
<evidence type="ECO:0000313" key="16">
    <source>
        <dbReference type="Proteomes" id="UP001238088"/>
    </source>
</evidence>
<dbReference type="PROSITE" id="PS51094">
    <property type="entry name" value="PTS_EIIA_TYPE_2"/>
    <property type="match status" value="1"/>
</dbReference>
<dbReference type="PROSITE" id="PS51099">
    <property type="entry name" value="PTS_EIIB_TYPE_2"/>
    <property type="match status" value="1"/>
</dbReference>
<evidence type="ECO:0000259" key="14">
    <source>
        <dbReference type="PROSITE" id="PS51104"/>
    </source>
</evidence>
<comment type="subcellular location">
    <subcellularLocation>
        <location evidence="1">Cell inner membrane</location>
        <topology evidence="1">Multi-pass membrane protein</topology>
    </subcellularLocation>
</comment>
<dbReference type="InterPro" id="IPR006327">
    <property type="entry name" value="PTS_IIC_fruc"/>
</dbReference>
<proteinExistence type="predicted"/>
<evidence type="ECO:0000313" key="15">
    <source>
        <dbReference type="EMBL" id="MDQ0270371.1"/>
    </source>
</evidence>
<dbReference type="PROSITE" id="PS51104">
    <property type="entry name" value="PTS_EIIC_TYPE_2"/>
    <property type="match status" value="1"/>
</dbReference>
<dbReference type="CDD" id="cd00211">
    <property type="entry name" value="PTS_IIA_fru"/>
    <property type="match status" value="1"/>
</dbReference>
<dbReference type="Pfam" id="PF00359">
    <property type="entry name" value="PTS_EIIA_2"/>
    <property type="match status" value="1"/>
</dbReference>
<dbReference type="InterPro" id="IPR013011">
    <property type="entry name" value="PTS_EIIB_2"/>
</dbReference>
<accession>A0ABU0AGH9</accession>
<keyword evidence="2" id="KW-0813">Transport</keyword>
<protein>
    <submittedName>
        <fullName evidence="15">PTS system fructose-specific IIC component</fullName>
    </submittedName>
</protein>
<reference evidence="15 16" key="1">
    <citation type="submission" date="2023-07" db="EMBL/GenBank/DDBJ databases">
        <title>Genomic Encyclopedia of Type Strains, Phase IV (KMG-IV): sequencing the most valuable type-strain genomes for metagenomic binning, comparative biology and taxonomic classification.</title>
        <authorList>
            <person name="Goeker M."/>
        </authorList>
    </citation>
    <scope>NUCLEOTIDE SEQUENCE [LARGE SCALE GENOMIC DNA]</scope>
    <source>
        <strain evidence="15 16">DSM 23494</strain>
    </source>
</reference>
<keyword evidence="4" id="KW-0597">Phosphoprotein</keyword>
<keyword evidence="16" id="KW-1185">Reference proteome</keyword>
<dbReference type="Gene3D" id="3.40.50.2300">
    <property type="match status" value="1"/>
</dbReference>
<keyword evidence="6" id="KW-0808">Transferase</keyword>
<evidence type="ECO:0000256" key="11">
    <source>
        <dbReference type="SAM" id="Phobius"/>
    </source>
</evidence>
<comment type="caution">
    <text evidence="15">The sequence shown here is derived from an EMBL/GenBank/DDBJ whole genome shotgun (WGS) entry which is preliminary data.</text>
</comment>
<keyword evidence="7" id="KW-0598">Phosphotransferase system</keyword>
<dbReference type="Pfam" id="PF02302">
    <property type="entry name" value="PTS_IIB"/>
    <property type="match status" value="1"/>
</dbReference>
<dbReference type="PANTHER" id="PTHR30505:SF28">
    <property type="entry name" value="PTS SYSTEM 2-O-ALPHA-MANNOSYL-D-GLYCERATE-SPECIFIC EIIABC COMPONENT"/>
    <property type="match status" value="1"/>
</dbReference>
<keyword evidence="10 11" id="KW-0472">Membrane</keyword>
<dbReference type="InterPro" id="IPR036095">
    <property type="entry name" value="PTS_EIIB-like_sf"/>
</dbReference>
<keyword evidence="8 11" id="KW-0812">Transmembrane</keyword>
<keyword evidence="9 11" id="KW-1133">Transmembrane helix</keyword>
<feature type="transmembrane region" description="Helical" evidence="11">
    <location>
        <begin position="544"/>
        <end position="563"/>
    </location>
</feature>
<feature type="transmembrane region" description="Helical" evidence="11">
    <location>
        <begin position="583"/>
        <end position="604"/>
    </location>
</feature>
<evidence type="ECO:0000256" key="2">
    <source>
        <dbReference type="ARBA" id="ARBA00022448"/>
    </source>
</evidence>
<evidence type="ECO:0000259" key="13">
    <source>
        <dbReference type="PROSITE" id="PS51099"/>
    </source>
</evidence>
<feature type="domain" description="PTS EIIC type-2" evidence="14">
    <location>
        <begin position="285"/>
        <end position="609"/>
    </location>
</feature>
<keyword evidence="3" id="KW-1003">Cell membrane</keyword>
<dbReference type="CDD" id="cd05569">
    <property type="entry name" value="PTS_IIB_fructose"/>
    <property type="match status" value="1"/>
</dbReference>
<dbReference type="InterPro" id="IPR004715">
    <property type="entry name" value="PTS_IIA_fruc"/>
</dbReference>
<gene>
    <name evidence="15" type="ORF">J2S17_002246</name>
</gene>
<feature type="transmembrane region" description="Helical" evidence="11">
    <location>
        <begin position="488"/>
        <end position="506"/>
    </location>
</feature>
<dbReference type="InterPro" id="IPR050864">
    <property type="entry name" value="Bacterial_PTS_Sugar_Transport"/>
</dbReference>